<feature type="transmembrane region" description="Helical" evidence="1">
    <location>
        <begin position="7"/>
        <end position="28"/>
    </location>
</feature>
<evidence type="ECO:0000313" key="3">
    <source>
        <dbReference type="Proteomes" id="UP001595926"/>
    </source>
</evidence>
<feature type="transmembrane region" description="Helical" evidence="1">
    <location>
        <begin position="125"/>
        <end position="146"/>
    </location>
</feature>
<feature type="transmembrane region" description="Helical" evidence="1">
    <location>
        <begin position="40"/>
        <end position="60"/>
    </location>
</feature>
<keyword evidence="1" id="KW-0472">Membrane</keyword>
<sequence>MKRYLSIFRLLIATLALFGVMGSIIGHVYRHEFNSVFELFAQFTYISNFVVAMILIFVALEKLEDRHIIIPLPSIVLTYIVFSLFLSEGILREDVYSIIEHYVIAFYLMFDFIFFVNGKNTFFRSLIFAVSIVVLYLIYVFLYGYLTNGYYPYFFFDLKTKSVESVMEVVFYINLTLVVLFIIFFVLKFIQIALYERFNISFFSQKH</sequence>
<protein>
    <submittedName>
        <fullName evidence="2">Uncharacterized protein</fullName>
    </submittedName>
</protein>
<evidence type="ECO:0000313" key="2">
    <source>
        <dbReference type="EMBL" id="MFC4892370.1"/>
    </source>
</evidence>
<evidence type="ECO:0000256" key="1">
    <source>
        <dbReference type="SAM" id="Phobius"/>
    </source>
</evidence>
<dbReference type="Proteomes" id="UP001595926">
    <property type="component" value="Unassembled WGS sequence"/>
</dbReference>
<keyword evidence="3" id="KW-1185">Reference proteome</keyword>
<dbReference type="EMBL" id="JBHSJH010000002">
    <property type="protein sequence ID" value="MFC4892370.1"/>
    <property type="molecule type" value="Genomic_DNA"/>
</dbReference>
<organism evidence="2 3">
    <name type="scientific">Pseudofrancisella aestuarii</name>
    <dbReference type="NCBI Taxonomy" id="2670347"/>
    <lineage>
        <taxon>Bacteria</taxon>
        <taxon>Pseudomonadati</taxon>
        <taxon>Pseudomonadota</taxon>
        <taxon>Gammaproteobacteria</taxon>
        <taxon>Thiotrichales</taxon>
        <taxon>Francisellaceae</taxon>
        <taxon>Pseudofrancisella</taxon>
    </lineage>
</organism>
<feature type="transmembrane region" description="Helical" evidence="1">
    <location>
        <begin position="166"/>
        <end position="187"/>
    </location>
</feature>
<dbReference type="RefSeq" id="WP_119329772.1">
    <property type="nucleotide sequence ID" value="NZ_JBHSJH010000002.1"/>
</dbReference>
<keyword evidence="1" id="KW-1133">Transmembrane helix</keyword>
<comment type="caution">
    <text evidence="2">The sequence shown here is derived from an EMBL/GenBank/DDBJ whole genome shotgun (WGS) entry which is preliminary data.</text>
</comment>
<keyword evidence="1" id="KW-0812">Transmembrane</keyword>
<feature type="transmembrane region" description="Helical" evidence="1">
    <location>
        <begin position="98"/>
        <end position="118"/>
    </location>
</feature>
<proteinExistence type="predicted"/>
<accession>A0ABV9TB47</accession>
<feature type="transmembrane region" description="Helical" evidence="1">
    <location>
        <begin position="67"/>
        <end position="86"/>
    </location>
</feature>
<reference evidence="3" key="1">
    <citation type="journal article" date="2019" name="Int. J. Syst. Evol. Microbiol.">
        <title>The Global Catalogue of Microorganisms (GCM) 10K type strain sequencing project: providing services to taxonomists for standard genome sequencing and annotation.</title>
        <authorList>
            <consortium name="The Broad Institute Genomics Platform"/>
            <consortium name="The Broad Institute Genome Sequencing Center for Infectious Disease"/>
            <person name="Wu L."/>
            <person name="Ma J."/>
        </authorList>
    </citation>
    <scope>NUCLEOTIDE SEQUENCE [LARGE SCALE GENOMIC DNA]</scope>
    <source>
        <strain evidence="3">CGMCC 1.13718</strain>
    </source>
</reference>
<gene>
    <name evidence="2" type="ORF">ACFPDQ_04835</name>
</gene>
<name>A0ABV9TB47_9GAMM</name>